<dbReference type="SMART" id="SM00710">
    <property type="entry name" value="PbH1"/>
    <property type="match status" value="6"/>
</dbReference>
<dbReference type="GeneID" id="82892224"/>
<proteinExistence type="predicted"/>
<feature type="domain" description="GLAA-B beta-barrel" evidence="7">
    <location>
        <begin position="347"/>
        <end position="408"/>
    </location>
</feature>
<evidence type="ECO:0000313" key="9">
    <source>
        <dbReference type="Proteomes" id="UP001059295"/>
    </source>
</evidence>
<keyword evidence="6" id="KW-0732">Signal</keyword>
<evidence type="ECO:0000256" key="1">
    <source>
        <dbReference type="ARBA" id="ARBA00001255"/>
    </source>
</evidence>
<evidence type="ECO:0000256" key="5">
    <source>
        <dbReference type="ARBA" id="ARBA00023295"/>
    </source>
</evidence>
<gene>
    <name evidence="8" type="ORF">NQ491_10780</name>
</gene>
<dbReference type="InterPro" id="IPR012334">
    <property type="entry name" value="Pectin_lyas_fold"/>
</dbReference>
<feature type="signal peptide" evidence="6">
    <location>
        <begin position="1"/>
        <end position="23"/>
    </location>
</feature>
<evidence type="ECO:0000256" key="6">
    <source>
        <dbReference type="SAM" id="SignalP"/>
    </source>
</evidence>
<organism evidence="8 9">
    <name type="scientific">Alistipes ihumii AP11</name>
    <dbReference type="NCBI Taxonomy" id="1211813"/>
    <lineage>
        <taxon>Bacteria</taxon>
        <taxon>Pseudomonadati</taxon>
        <taxon>Bacteroidota</taxon>
        <taxon>Bacteroidia</taxon>
        <taxon>Bacteroidales</taxon>
        <taxon>Rikenellaceae</taxon>
        <taxon>Alistipes</taxon>
    </lineage>
</organism>
<comment type="catalytic activity">
    <reaction evidence="2">
        <text>Hydrolysis of terminal, non-reducing branched (1-&gt;3)-alpha-D-galactosidic residues, producing free D-galactose.</text>
        <dbReference type="EC" id="3.2.1.n1"/>
    </reaction>
</comment>
<dbReference type="InterPro" id="IPR056441">
    <property type="entry name" value="Beta-barrel_GLAA-B_II"/>
</dbReference>
<dbReference type="Pfam" id="PF23764">
    <property type="entry name" value="Beta-barrel_GLAA-B_II"/>
    <property type="match status" value="1"/>
</dbReference>
<dbReference type="RefSeq" id="WP_019245531.1">
    <property type="nucleotide sequence ID" value="NZ_CAPH01000009.1"/>
</dbReference>
<dbReference type="InterPro" id="IPR011050">
    <property type="entry name" value="Pectin_lyase_fold/virulence"/>
</dbReference>
<dbReference type="Gene3D" id="2.160.20.10">
    <property type="entry name" value="Single-stranded right-handed beta-helix, Pectin lyase-like"/>
    <property type="match status" value="3"/>
</dbReference>
<dbReference type="InterPro" id="IPR006626">
    <property type="entry name" value="PbH1"/>
</dbReference>
<dbReference type="SUPFAM" id="SSF51126">
    <property type="entry name" value="Pectin lyase-like"/>
    <property type="match status" value="1"/>
</dbReference>
<evidence type="ECO:0000256" key="3">
    <source>
        <dbReference type="ARBA" id="ARBA00022737"/>
    </source>
</evidence>
<evidence type="ECO:0000256" key="2">
    <source>
        <dbReference type="ARBA" id="ARBA00001271"/>
    </source>
</evidence>
<reference evidence="8" key="1">
    <citation type="journal article" date="2022" name="Cell">
        <title>Design, construction, and in vivo augmentation of a complex gut microbiome.</title>
        <authorList>
            <person name="Cheng A.G."/>
            <person name="Ho P.Y."/>
            <person name="Aranda-Diaz A."/>
            <person name="Jain S."/>
            <person name="Yu F.B."/>
            <person name="Meng X."/>
            <person name="Wang M."/>
            <person name="Iakiviak M."/>
            <person name="Nagashima K."/>
            <person name="Zhao A."/>
            <person name="Murugkar P."/>
            <person name="Patil A."/>
            <person name="Atabakhsh K."/>
            <person name="Weakley A."/>
            <person name="Yan J."/>
            <person name="Brumbaugh A.R."/>
            <person name="Higginbottom S."/>
            <person name="Dimas A."/>
            <person name="Shiver A.L."/>
            <person name="Deutschbauer A."/>
            <person name="Neff N."/>
            <person name="Sonnenburg J.L."/>
            <person name="Huang K.C."/>
            <person name="Fischbach M.A."/>
        </authorList>
    </citation>
    <scope>NUCLEOTIDE SEQUENCE</scope>
    <source>
        <strain evidence="8">AP11</strain>
    </source>
</reference>
<dbReference type="PROSITE" id="PS51257">
    <property type="entry name" value="PROKAR_LIPOPROTEIN"/>
    <property type="match status" value="1"/>
</dbReference>
<accession>A0ABY5UZB3</accession>
<evidence type="ECO:0000256" key="4">
    <source>
        <dbReference type="ARBA" id="ARBA00022801"/>
    </source>
</evidence>
<evidence type="ECO:0000313" key="8">
    <source>
        <dbReference type="EMBL" id="UWN57113.1"/>
    </source>
</evidence>
<keyword evidence="9" id="KW-1185">Reference proteome</keyword>
<sequence>MKTTFRALLAASLCLLTGCNVSTNGGDVYLSDFLDSASAESDAVPAIRAAVAYCAKTGASRLVLPGGELRLRPDRAEEKYQFISNNDESLKRIAFDLEGMRDFTIEGAGTKLLFSGFISPFNLERCRNVTIRDLSIDYTRTFHSEGIVRAAGPGWLDVEFPGEYVCDLSDGCLRFLDDEGTVYPFSSLLEFDAVKREPAFHVDDYWLAKHTIVARQQPGGLVRIFRDDLKAGIGNVMVFGAARRLNPGFTISDSEGIAIRDVNLYHCGGMGVIAQRSRDIELHRLRVVPAPGKGRVISITADATHFVNCGGYIRLLDCTFENQKDDATNIHGLYMPVDSITAPDRALLRWGHAGQYGVDFLVPGMRVEVVDNMNLETYAHLTVESVNRINKNYTEVKFAEPLPERAGKSHLIAADEDYPEVLVRGCRMSGNRARGLLLGSRGRIVIERNYFHIAGAAVLFEGDGNYWFEQSGVRDVSIRDNVFENCNYGSLGWGNACIAVGSGIPERRQSRYHRNIRIENNVFRGFDPRIVNLYCVDGFVFTDDNRIEHTDDYPYALGENRRFVTEYCDGVELPEERTADSIK</sequence>
<keyword evidence="3" id="KW-0677">Repeat</keyword>
<evidence type="ECO:0000259" key="7">
    <source>
        <dbReference type="Pfam" id="PF23764"/>
    </source>
</evidence>
<keyword evidence="4" id="KW-0378">Hydrolase</keyword>
<name>A0ABY5UZB3_9BACT</name>
<comment type="catalytic activity">
    <reaction evidence="1">
        <text>Hydrolysis of terminal, non-reducing alpha-D-galactose residues in alpha-D-galactosides, including galactose oligosaccharides, galactomannans and galactolipids.</text>
        <dbReference type="EC" id="3.2.1.22"/>
    </reaction>
</comment>
<dbReference type="Proteomes" id="UP001059295">
    <property type="component" value="Chromosome"/>
</dbReference>
<protein>
    <submittedName>
        <fullName evidence="8">Right-handed parallel beta-helix repeat-containing protein</fullName>
    </submittedName>
</protein>
<dbReference type="EMBL" id="CP102294">
    <property type="protein sequence ID" value="UWN57113.1"/>
    <property type="molecule type" value="Genomic_DNA"/>
</dbReference>
<feature type="chain" id="PRO_5046525859" evidence="6">
    <location>
        <begin position="24"/>
        <end position="583"/>
    </location>
</feature>
<keyword evidence="5" id="KW-0326">Glycosidase</keyword>